<evidence type="ECO:0000313" key="14">
    <source>
        <dbReference type="Proteomes" id="UP000236514"/>
    </source>
</evidence>
<protein>
    <recommendedName>
        <fullName evidence="2 9">GTPase Der</fullName>
    </recommendedName>
    <alternativeName>
        <fullName evidence="7 9">GTP-binding protein EngA</fullName>
    </alternativeName>
</protein>
<feature type="binding site" evidence="9">
    <location>
        <begin position="57"/>
        <end position="61"/>
    </location>
    <ligand>
        <name>GTP</name>
        <dbReference type="ChEBI" id="CHEBI:37565"/>
        <label>1</label>
    </ligand>
</feature>
<keyword evidence="4 11" id="KW-0677">Repeat</keyword>
<evidence type="ECO:0000259" key="12">
    <source>
        <dbReference type="PROSITE" id="PS51712"/>
    </source>
</evidence>
<dbReference type="InterPro" id="IPR016484">
    <property type="entry name" value="GTPase_Der"/>
</dbReference>
<evidence type="ECO:0000256" key="9">
    <source>
        <dbReference type="HAMAP-Rule" id="MF_00195"/>
    </source>
</evidence>
<evidence type="ECO:0000256" key="5">
    <source>
        <dbReference type="ARBA" id="ARBA00022741"/>
    </source>
</evidence>
<dbReference type="Pfam" id="PF14714">
    <property type="entry name" value="KH_dom-like"/>
    <property type="match status" value="1"/>
</dbReference>
<dbReference type="PANTHER" id="PTHR43834">
    <property type="entry name" value="GTPASE DER"/>
    <property type="match status" value="1"/>
</dbReference>
<dbReference type="InterPro" id="IPR027417">
    <property type="entry name" value="P-loop_NTPase"/>
</dbReference>
<dbReference type="NCBIfam" id="TIGR03594">
    <property type="entry name" value="GTPase_EngA"/>
    <property type="match status" value="1"/>
</dbReference>
<comment type="function">
    <text evidence="8 9 11">GTPase that plays an essential role in the late steps of ribosome biogenesis.</text>
</comment>
<dbReference type="InterPro" id="IPR032859">
    <property type="entry name" value="KH_dom-like"/>
</dbReference>
<evidence type="ECO:0000256" key="3">
    <source>
        <dbReference type="ARBA" id="ARBA00022517"/>
    </source>
</evidence>
<evidence type="ECO:0000256" key="8">
    <source>
        <dbReference type="ARBA" id="ARBA00053470"/>
    </source>
</evidence>
<feature type="binding site" evidence="9">
    <location>
        <begin position="181"/>
        <end position="188"/>
    </location>
    <ligand>
        <name>GTP</name>
        <dbReference type="ChEBI" id="CHEBI:37565"/>
        <label>2</label>
    </ligand>
</feature>
<feature type="binding site" evidence="9">
    <location>
        <begin position="119"/>
        <end position="122"/>
    </location>
    <ligand>
        <name>GTP</name>
        <dbReference type="ChEBI" id="CHEBI:37565"/>
        <label>1</label>
    </ligand>
</feature>
<comment type="similarity">
    <text evidence="1 9 10 11">Belongs to the TRAFAC class TrmE-Era-EngA-EngB-Septin-like GTPase superfamily. EngA (Der) GTPase family.</text>
</comment>
<dbReference type="InterPro" id="IPR005225">
    <property type="entry name" value="Small_GTP-bd"/>
</dbReference>
<dbReference type="InterPro" id="IPR006073">
    <property type="entry name" value="GTP-bd"/>
</dbReference>
<dbReference type="Pfam" id="PF01926">
    <property type="entry name" value="MMR_HSR1"/>
    <property type="match status" value="2"/>
</dbReference>
<dbReference type="NCBIfam" id="TIGR00231">
    <property type="entry name" value="small_GTP"/>
    <property type="match status" value="2"/>
</dbReference>
<dbReference type="FunFam" id="3.30.300.20:FF:000004">
    <property type="entry name" value="GTPase Der"/>
    <property type="match status" value="1"/>
</dbReference>
<comment type="subunit">
    <text evidence="9">Associates with the 50S ribosomal subunit.</text>
</comment>
<dbReference type="Gene3D" id="3.40.50.300">
    <property type="entry name" value="P-loop containing nucleotide triphosphate hydrolases"/>
    <property type="match status" value="2"/>
</dbReference>
<dbReference type="InterPro" id="IPR031166">
    <property type="entry name" value="G_ENGA"/>
</dbReference>
<keyword evidence="6 9" id="KW-0342">GTP-binding</keyword>
<dbReference type="GO" id="GO:0042254">
    <property type="term" value="P:ribosome biogenesis"/>
    <property type="evidence" value="ECO:0007669"/>
    <property type="project" value="UniProtKB-KW"/>
</dbReference>
<evidence type="ECO:0000256" key="1">
    <source>
        <dbReference type="ARBA" id="ARBA00008279"/>
    </source>
</evidence>
<dbReference type="FunFam" id="3.40.50.300:FF:000057">
    <property type="entry name" value="GTPase Der"/>
    <property type="match status" value="1"/>
</dbReference>
<dbReference type="CDD" id="cd01895">
    <property type="entry name" value="EngA2"/>
    <property type="match status" value="1"/>
</dbReference>
<sequence>MANPVVAIVGRPNVGKSTLFNRIAGERIAIVEDTPGVTRDRLYAHGEWLGKNFSMIDTGGIEMSDQPLLTQIRQQAEIAIEEADVIIMVVNVENGVTDADEQVAQILYRSNKPVVLAVNKVDNPERRLDVYDFYQLGLGEPYPVSSVHGVGLGDMLDAVIENFVEKDAEEEDDRIRFSFIGRPNVGKSSLVNAILGENRVIVSDMAGTTRDAINTQFTAKDGREFTMVDTAGIKKKGKLYENTERYALMRSMRAIDDSDVVLVVLNAEEGIRELDKHIAGYAHEAGRAVIIVVNKWDTIPDRDQRTMTDFTNLIRHEFQYLSYAPIVFVSAKTKQRLSRLPEMIEEAYDHQHRRIQSAVLNDVLMDALAANPTPSSNGRRLRVYYATQVAVAPPTFVIFVNDPDLMHFSYARYLENRIRAAFDFTGTPIRLIKRRRK</sequence>
<dbReference type="HAMAP" id="MF_00195">
    <property type="entry name" value="GTPase_Der"/>
    <property type="match status" value="1"/>
</dbReference>
<dbReference type="SUPFAM" id="SSF52540">
    <property type="entry name" value="P-loop containing nucleoside triphosphate hydrolases"/>
    <property type="match status" value="2"/>
</dbReference>
<dbReference type="CDD" id="cd01894">
    <property type="entry name" value="EngA1"/>
    <property type="match status" value="1"/>
</dbReference>
<dbReference type="PRINTS" id="PR00326">
    <property type="entry name" value="GTP1OBG"/>
</dbReference>
<feature type="domain" description="EngA-type G" evidence="12">
    <location>
        <begin position="175"/>
        <end position="352"/>
    </location>
</feature>
<feature type="binding site" evidence="9">
    <location>
        <begin position="294"/>
        <end position="297"/>
    </location>
    <ligand>
        <name>GTP</name>
        <dbReference type="ChEBI" id="CHEBI:37565"/>
        <label>2</label>
    </ligand>
</feature>
<dbReference type="GO" id="GO:0005525">
    <property type="term" value="F:GTP binding"/>
    <property type="evidence" value="ECO:0007669"/>
    <property type="project" value="UniProtKB-UniRule"/>
</dbReference>
<dbReference type="FunFam" id="3.40.50.300:FF:000040">
    <property type="entry name" value="GTPase Der"/>
    <property type="match status" value="1"/>
</dbReference>
<evidence type="ECO:0000256" key="10">
    <source>
        <dbReference type="PROSITE-ProRule" id="PRU01049"/>
    </source>
</evidence>
<dbReference type="Gene3D" id="3.30.300.20">
    <property type="match status" value="1"/>
</dbReference>
<keyword evidence="3 9" id="KW-0690">Ribosome biogenesis</keyword>
<dbReference type="RefSeq" id="WP_103205484.1">
    <property type="nucleotide sequence ID" value="NZ_CAKMAZ010000004.1"/>
</dbReference>
<evidence type="ECO:0000256" key="7">
    <source>
        <dbReference type="ARBA" id="ARBA00032345"/>
    </source>
</evidence>
<dbReference type="PANTHER" id="PTHR43834:SF6">
    <property type="entry name" value="GTPASE DER"/>
    <property type="match status" value="1"/>
</dbReference>
<reference evidence="13 14" key="1">
    <citation type="submission" date="2018-01" db="EMBL/GenBank/DDBJ databases">
        <title>Draft genome sequence of the feruloyl esterase-producing strain Lactobacillus fermentum CRL 1446, isolated from artisanal goat milk cheese.</title>
        <authorList>
            <person name="Abeijon Mukdsi M.C."/>
            <person name="Saavedra L."/>
            <person name="Gauffin Cano M.P."/>
            <person name="Hebert E.M."/>
            <person name="Medina R.B."/>
        </authorList>
    </citation>
    <scope>NUCLEOTIDE SEQUENCE [LARGE SCALE GENOMIC DNA]</scope>
    <source>
        <strain evidence="13 14">CRL 1446</strain>
    </source>
</reference>
<dbReference type="PROSITE" id="PS51712">
    <property type="entry name" value="G_ENGA"/>
    <property type="match status" value="2"/>
</dbReference>
<feature type="binding site" evidence="9">
    <location>
        <begin position="10"/>
        <end position="17"/>
    </location>
    <ligand>
        <name>GTP</name>
        <dbReference type="ChEBI" id="CHEBI:37565"/>
        <label>1</label>
    </ligand>
</feature>
<dbReference type="GO" id="GO:0043022">
    <property type="term" value="F:ribosome binding"/>
    <property type="evidence" value="ECO:0007669"/>
    <property type="project" value="TreeGrafter"/>
</dbReference>
<dbReference type="PIRSF" id="PIRSF006485">
    <property type="entry name" value="GTP-binding_EngA"/>
    <property type="match status" value="1"/>
</dbReference>
<evidence type="ECO:0000313" key="13">
    <source>
        <dbReference type="EMBL" id="PNV57756.1"/>
    </source>
</evidence>
<dbReference type="InterPro" id="IPR015946">
    <property type="entry name" value="KH_dom-like_a/b"/>
</dbReference>
<evidence type="ECO:0000256" key="2">
    <source>
        <dbReference type="ARBA" id="ARBA00020953"/>
    </source>
</evidence>
<feature type="binding site" evidence="9">
    <location>
        <begin position="229"/>
        <end position="233"/>
    </location>
    <ligand>
        <name>GTP</name>
        <dbReference type="ChEBI" id="CHEBI:37565"/>
        <label>2</label>
    </ligand>
</feature>
<proteinExistence type="inferred from homology"/>
<gene>
    <name evidence="9" type="primary">der</name>
    <name evidence="13" type="ORF">C1Y38_06455</name>
</gene>
<dbReference type="EMBL" id="POTQ01000012">
    <property type="protein sequence ID" value="PNV57756.1"/>
    <property type="molecule type" value="Genomic_DNA"/>
</dbReference>
<name>A0A2K2TIA2_LIMFE</name>
<evidence type="ECO:0000256" key="6">
    <source>
        <dbReference type="ARBA" id="ARBA00023134"/>
    </source>
</evidence>
<evidence type="ECO:0000256" key="4">
    <source>
        <dbReference type="ARBA" id="ARBA00022737"/>
    </source>
</evidence>
<organism evidence="13 14">
    <name type="scientific">Limosilactobacillus fermentum</name>
    <name type="common">Lactobacillus fermentum</name>
    <dbReference type="NCBI Taxonomy" id="1613"/>
    <lineage>
        <taxon>Bacteria</taxon>
        <taxon>Bacillati</taxon>
        <taxon>Bacillota</taxon>
        <taxon>Bacilli</taxon>
        <taxon>Lactobacillales</taxon>
        <taxon>Lactobacillaceae</taxon>
        <taxon>Limosilactobacillus</taxon>
    </lineage>
</organism>
<keyword evidence="5 9" id="KW-0547">Nucleotide-binding</keyword>
<evidence type="ECO:0000256" key="11">
    <source>
        <dbReference type="RuleBase" id="RU004481"/>
    </source>
</evidence>
<accession>A0A2K2TIA2</accession>
<dbReference type="AlphaFoldDB" id="A0A2K2TIA2"/>
<comment type="caution">
    <text evidence="13">The sequence shown here is derived from an EMBL/GenBank/DDBJ whole genome shotgun (WGS) entry which is preliminary data.</text>
</comment>
<feature type="domain" description="EngA-type G" evidence="12">
    <location>
        <begin position="4"/>
        <end position="167"/>
    </location>
</feature>
<dbReference type="Proteomes" id="UP000236514">
    <property type="component" value="Unassembled WGS sequence"/>
</dbReference>